<keyword evidence="2" id="KW-1185">Reference proteome</keyword>
<evidence type="ECO:0000313" key="2">
    <source>
        <dbReference type="Proteomes" id="UP000037822"/>
    </source>
</evidence>
<name>A0A0N1N335_9HYPH</name>
<reference evidence="1 2" key="1">
    <citation type="submission" date="2015-07" db="EMBL/GenBank/DDBJ databases">
        <title>Whole genome sequencing of Bosea vaviloviae isolated from cave pool.</title>
        <authorList>
            <person name="Tan N.E.H."/>
            <person name="Lee Y.P."/>
            <person name="Gan H.M."/>
            <person name="Barton H."/>
            <person name="Savka M.A."/>
        </authorList>
    </citation>
    <scope>NUCLEOTIDE SEQUENCE [LARGE SCALE GENOMIC DNA]</scope>
    <source>
        <strain evidence="1 2">SD260</strain>
    </source>
</reference>
<proteinExistence type="predicted"/>
<sequence>MPSWRAWRPDDHNDTAIEHPIGLEAIFSIVPAIVSHRGLPASEHFGSIGEIETAFLQRRIALGRVIRDLHSYAG</sequence>
<dbReference type="Proteomes" id="UP000037822">
    <property type="component" value="Unassembled WGS sequence"/>
</dbReference>
<dbReference type="AlphaFoldDB" id="A0A0N1N335"/>
<gene>
    <name evidence="1" type="ORF">AE618_17875</name>
</gene>
<accession>A0A0N1N335</accession>
<dbReference type="EMBL" id="LGSZ01000048">
    <property type="protein sequence ID" value="KPH79706.1"/>
    <property type="molecule type" value="Genomic_DNA"/>
</dbReference>
<organism evidence="1 2">
    <name type="scientific">Bosea vaviloviae</name>
    <dbReference type="NCBI Taxonomy" id="1526658"/>
    <lineage>
        <taxon>Bacteria</taxon>
        <taxon>Pseudomonadati</taxon>
        <taxon>Pseudomonadota</taxon>
        <taxon>Alphaproteobacteria</taxon>
        <taxon>Hyphomicrobiales</taxon>
        <taxon>Boseaceae</taxon>
        <taxon>Bosea</taxon>
    </lineage>
</organism>
<protein>
    <submittedName>
        <fullName evidence="1">Uncharacterized protein</fullName>
    </submittedName>
</protein>
<dbReference type="PATRIC" id="fig|1526658.3.peg.329"/>
<evidence type="ECO:0000313" key="1">
    <source>
        <dbReference type="EMBL" id="KPH79706.1"/>
    </source>
</evidence>
<comment type="caution">
    <text evidence="1">The sequence shown here is derived from an EMBL/GenBank/DDBJ whole genome shotgun (WGS) entry which is preliminary data.</text>
</comment>